<sequence length="398" mass="44939">MERRKFIRNTGLLTAAALFEAPMNQLFAMAPAKVLNLGIIGTGDRGTGMMSIVRTMKDRFAIKAVCDIFDFRLAAARKISPAATSYNDYRKLLEDKTIDAVVIATPLNLHYNIAVDALEAGKHVYLEKTMTFDIPQALKLVKQAARYPRQIVQVGHQYRYSPLYFKVKEMIDKGYLGKVSQIDCHWDRNWDWRRAVPQGLNDRQINWRLYREFSGGLPAELLSHQIDFINWAFNTHPDQVLATGGVDVYKDGRETFDNVQALLRYKQTGMVGNFGATCGNARDGYIFKIKGTKGMISLLVNEGVFYPEPDTRKELQVVDGVSGATKIEWKKDGGIAVLPEKTKDGTYYAFEDFYRAVTEQKQPSSNVHTGATTAVCVHMINQAAFKGTVENWKPQYHV</sequence>
<dbReference type="InterPro" id="IPR050463">
    <property type="entry name" value="Gfo/Idh/MocA_oxidrdct_glycsds"/>
</dbReference>
<evidence type="ECO:0000259" key="2">
    <source>
        <dbReference type="Pfam" id="PF22725"/>
    </source>
</evidence>
<feature type="domain" description="Gfo/Idh/MocA-like oxidoreductase N-terminal" evidence="1">
    <location>
        <begin position="36"/>
        <end position="156"/>
    </location>
</feature>
<dbReference type="Gene3D" id="3.40.50.720">
    <property type="entry name" value="NAD(P)-binding Rossmann-like Domain"/>
    <property type="match status" value="1"/>
</dbReference>
<accession>A0A2T3HLB8</accession>
<dbReference type="Pfam" id="PF01408">
    <property type="entry name" value="GFO_IDH_MocA"/>
    <property type="match status" value="1"/>
</dbReference>
<comment type="caution">
    <text evidence="3">The sequence shown here is derived from an EMBL/GenBank/DDBJ whole genome shotgun (WGS) entry which is preliminary data.</text>
</comment>
<reference evidence="3 4" key="1">
    <citation type="submission" date="2018-03" db="EMBL/GenBank/DDBJ databases">
        <authorList>
            <person name="Keele B.F."/>
        </authorList>
    </citation>
    <scope>NUCLEOTIDE SEQUENCE [LARGE SCALE GENOMIC DNA]</scope>
    <source>
        <strain evidence="3 4">YL28-9</strain>
    </source>
</reference>
<organism evidence="3 4">
    <name type="scientific">Pedobacter yulinensis</name>
    <dbReference type="NCBI Taxonomy" id="2126353"/>
    <lineage>
        <taxon>Bacteria</taxon>
        <taxon>Pseudomonadati</taxon>
        <taxon>Bacteroidota</taxon>
        <taxon>Sphingobacteriia</taxon>
        <taxon>Sphingobacteriales</taxon>
        <taxon>Sphingobacteriaceae</taxon>
        <taxon>Pedobacter</taxon>
    </lineage>
</organism>
<keyword evidence="4" id="KW-1185">Reference proteome</keyword>
<dbReference type="Proteomes" id="UP000240912">
    <property type="component" value="Unassembled WGS sequence"/>
</dbReference>
<dbReference type="InterPro" id="IPR036291">
    <property type="entry name" value="NAD(P)-bd_dom_sf"/>
</dbReference>
<dbReference type="Gene3D" id="3.30.360.10">
    <property type="entry name" value="Dihydrodipicolinate Reductase, domain 2"/>
    <property type="match status" value="1"/>
</dbReference>
<evidence type="ECO:0000259" key="1">
    <source>
        <dbReference type="Pfam" id="PF01408"/>
    </source>
</evidence>
<dbReference type="SUPFAM" id="SSF55347">
    <property type="entry name" value="Glyceraldehyde-3-phosphate dehydrogenase-like, C-terminal domain"/>
    <property type="match status" value="1"/>
</dbReference>
<dbReference type="RefSeq" id="WP_107215476.1">
    <property type="nucleotide sequence ID" value="NZ_KZ686269.1"/>
</dbReference>
<dbReference type="SUPFAM" id="SSF51735">
    <property type="entry name" value="NAD(P)-binding Rossmann-fold domains"/>
    <property type="match status" value="1"/>
</dbReference>
<dbReference type="GO" id="GO:0000166">
    <property type="term" value="F:nucleotide binding"/>
    <property type="evidence" value="ECO:0007669"/>
    <property type="project" value="InterPro"/>
</dbReference>
<evidence type="ECO:0000313" key="4">
    <source>
        <dbReference type="Proteomes" id="UP000240912"/>
    </source>
</evidence>
<proteinExistence type="predicted"/>
<dbReference type="GO" id="GO:0016829">
    <property type="term" value="F:lyase activity"/>
    <property type="evidence" value="ECO:0007669"/>
    <property type="project" value="UniProtKB-KW"/>
</dbReference>
<dbReference type="AlphaFoldDB" id="A0A2T3HLB8"/>
<evidence type="ECO:0000313" key="3">
    <source>
        <dbReference type="EMBL" id="PST83216.1"/>
    </source>
</evidence>
<dbReference type="Pfam" id="PF22725">
    <property type="entry name" value="GFO_IDH_MocA_C3"/>
    <property type="match status" value="1"/>
</dbReference>
<gene>
    <name evidence="3" type="ORF">C7T94_11505</name>
</gene>
<dbReference type="InterPro" id="IPR055170">
    <property type="entry name" value="GFO_IDH_MocA-like_dom"/>
</dbReference>
<dbReference type="InterPro" id="IPR000683">
    <property type="entry name" value="Gfo/Idh/MocA-like_OxRdtase_N"/>
</dbReference>
<dbReference type="PANTHER" id="PTHR43818:SF12">
    <property type="entry name" value="NADH-DEPENDENT DEHYDROGENASE-RELATED"/>
    <property type="match status" value="1"/>
</dbReference>
<protein>
    <submittedName>
        <fullName evidence="3">Hyaluronate lyase</fullName>
    </submittedName>
</protein>
<dbReference type="PANTHER" id="PTHR43818">
    <property type="entry name" value="BCDNA.GH03377"/>
    <property type="match status" value="1"/>
</dbReference>
<keyword evidence="3" id="KW-0456">Lyase</keyword>
<dbReference type="EMBL" id="PYLS01000005">
    <property type="protein sequence ID" value="PST83216.1"/>
    <property type="molecule type" value="Genomic_DNA"/>
</dbReference>
<feature type="domain" description="GFO/IDH/MocA-like oxidoreductase" evidence="2">
    <location>
        <begin position="166"/>
        <end position="296"/>
    </location>
</feature>
<name>A0A2T3HLB8_9SPHI</name>
<dbReference type="OrthoDB" id="9771072at2"/>